<reference evidence="7" key="1">
    <citation type="submission" date="2023-02" db="EMBL/GenBank/DDBJ databases">
        <title>Georgenia sp.10Sc9-8, isolated from a soil sample collected from the Taklamakan desert.</title>
        <authorList>
            <person name="Liu S."/>
        </authorList>
    </citation>
    <scope>NUCLEOTIDE SEQUENCE</scope>
    <source>
        <strain evidence="7">10Sc9-8</strain>
    </source>
</reference>
<evidence type="ECO:0000256" key="2">
    <source>
        <dbReference type="ARBA" id="ARBA00022475"/>
    </source>
</evidence>
<evidence type="ECO:0000313" key="8">
    <source>
        <dbReference type="Proteomes" id="UP001165561"/>
    </source>
</evidence>
<feature type="transmembrane region" description="Helical" evidence="6">
    <location>
        <begin position="142"/>
        <end position="166"/>
    </location>
</feature>
<gene>
    <name evidence="7" type="ORF">PU560_06500</name>
</gene>
<dbReference type="Proteomes" id="UP001165561">
    <property type="component" value="Unassembled WGS sequence"/>
</dbReference>
<evidence type="ECO:0000256" key="5">
    <source>
        <dbReference type="ARBA" id="ARBA00023136"/>
    </source>
</evidence>
<evidence type="ECO:0000256" key="4">
    <source>
        <dbReference type="ARBA" id="ARBA00022989"/>
    </source>
</evidence>
<feature type="transmembrane region" description="Helical" evidence="6">
    <location>
        <begin position="62"/>
        <end position="85"/>
    </location>
</feature>
<feature type="transmembrane region" description="Helical" evidence="6">
    <location>
        <begin position="224"/>
        <end position="249"/>
    </location>
</feature>
<sequence length="287" mass="31391">LAVAGVVVYLTWAARLRRRGDSWPAARTVSWVVGMVLFAWVTSGGPAVYGSVLFSAHMLQHMTLVMLLPIFYVLGAPVTLALRAVPGRRDGSRGPREWLLALVHARPAQFFAHPLVAATNFAGSMVLFYYTPLFELALTTHVGHVLMVVHFSLAGYLFVNALIGVDPGPRRPTYPLRLLLLLATMAFHAFFGISLIANSSLLAADHFGWLGLPWGVDAMADQEMGGAITWGIGELPTLALAIAVAVRWVRDDERTARRTDRRAERDDDAELAAYNEMLTRLGQSGRG</sequence>
<proteinExistence type="predicted"/>
<dbReference type="InterPro" id="IPR019108">
    <property type="entry name" value="Caa3_assmbl_CtaG-rel"/>
</dbReference>
<feature type="transmembrane region" description="Helical" evidence="6">
    <location>
        <begin position="110"/>
        <end position="130"/>
    </location>
</feature>
<evidence type="ECO:0000256" key="6">
    <source>
        <dbReference type="SAM" id="Phobius"/>
    </source>
</evidence>
<name>A0ABT5TVP9_9MICO</name>
<evidence type="ECO:0000313" key="7">
    <source>
        <dbReference type="EMBL" id="MDD9206119.1"/>
    </source>
</evidence>
<organism evidence="7 8">
    <name type="scientific">Georgenia halotolerans</name>
    <dbReference type="NCBI Taxonomy" id="3028317"/>
    <lineage>
        <taxon>Bacteria</taxon>
        <taxon>Bacillati</taxon>
        <taxon>Actinomycetota</taxon>
        <taxon>Actinomycetes</taxon>
        <taxon>Micrococcales</taxon>
        <taxon>Bogoriellaceae</taxon>
        <taxon>Georgenia</taxon>
    </lineage>
</organism>
<protein>
    <submittedName>
        <fullName evidence="7">Cytochrome c oxidase assembly protein</fullName>
    </submittedName>
</protein>
<feature type="transmembrane region" description="Helical" evidence="6">
    <location>
        <begin position="25"/>
        <end position="42"/>
    </location>
</feature>
<evidence type="ECO:0000256" key="3">
    <source>
        <dbReference type="ARBA" id="ARBA00022692"/>
    </source>
</evidence>
<comment type="subcellular location">
    <subcellularLocation>
        <location evidence="1">Cell membrane</location>
        <topology evidence="1">Multi-pass membrane protein</topology>
    </subcellularLocation>
</comment>
<feature type="non-terminal residue" evidence="7">
    <location>
        <position position="1"/>
    </location>
</feature>
<comment type="caution">
    <text evidence="7">The sequence shown here is derived from an EMBL/GenBank/DDBJ whole genome shotgun (WGS) entry which is preliminary data.</text>
</comment>
<keyword evidence="3 6" id="KW-0812">Transmembrane</keyword>
<dbReference type="EMBL" id="JARACI010000785">
    <property type="protein sequence ID" value="MDD9206119.1"/>
    <property type="molecule type" value="Genomic_DNA"/>
</dbReference>
<dbReference type="Pfam" id="PF09678">
    <property type="entry name" value="Caa3_CtaG"/>
    <property type="match status" value="1"/>
</dbReference>
<keyword evidence="4 6" id="KW-1133">Transmembrane helix</keyword>
<accession>A0ABT5TVP9</accession>
<keyword evidence="5 6" id="KW-0472">Membrane</keyword>
<feature type="transmembrane region" description="Helical" evidence="6">
    <location>
        <begin position="178"/>
        <end position="204"/>
    </location>
</feature>
<keyword evidence="8" id="KW-1185">Reference proteome</keyword>
<evidence type="ECO:0000256" key="1">
    <source>
        <dbReference type="ARBA" id="ARBA00004651"/>
    </source>
</evidence>
<keyword evidence="2" id="KW-1003">Cell membrane</keyword>